<gene>
    <name evidence="1" type="ORF">CR513_20006</name>
</gene>
<protein>
    <recommendedName>
        <fullName evidence="3">Copia protein</fullName>
    </recommendedName>
</protein>
<dbReference type="OrthoDB" id="1935113at2759"/>
<feature type="non-terminal residue" evidence="1">
    <location>
        <position position="1"/>
    </location>
</feature>
<sequence>GVQNINRIKYKEKGTLKLGNDIEEVVELVRDVKVLGSRFELILKDTFYVPSFGRNLISLSCLDKHGFIFTFGETKINLMLNSQIIGYGSLVDRLYKFDLFILTISDNNVVVFYAKINETSSRFKHLEVKYPIVKYLVKDGSVMVEHIDTNSIVVDPLIN</sequence>
<reference evidence="1" key="1">
    <citation type="submission" date="2018-05" db="EMBL/GenBank/DDBJ databases">
        <title>Draft genome of Mucuna pruriens seed.</title>
        <authorList>
            <person name="Nnadi N.E."/>
            <person name="Vos R."/>
            <person name="Hasami M.H."/>
            <person name="Devisetty U.K."/>
            <person name="Aguiy J.C."/>
        </authorList>
    </citation>
    <scope>NUCLEOTIDE SEQUENCE [LARGE SCALE GENOMIC DNA]</scope>
    <source>
        <strain evidence="1">JCA_2017</strain>
    </source>
</reference>
<dbReference type="AlphaFoldDB" id="A0A371H342"/>
<proteinExistence type="predicted"/>
<dbReference type="EMBL" id="QJKJ01003703">
    <property type="protein sequence ID" value="RDX97244.1"/>
    <property type="molecule type" value="Genomic_DNA"/>
</dbReference>
<feature type="non-terminal residue" evidence="1">
    <location>
        <position position="159"/>
    </location>
</feature>
<organism evidence="1 2">
    <name type="scientific">Mucuna pruriens</name>
    <name type="common">Velvet bean</name>
    <name type="synonym">Dolichos pruriens</name>
    <dbReference type="NCBI Taxonomy" id="157652"/>
    <lineage>
        <taxon>Eukaryota</taxon>
        <taxon>Viridiplantae</taxon>
        <taxon>Streptophyta</taxon>
        <taxon>Embryophyta</taxon>
        <taxon>Tracheophyta</taxon>
        <taxon>Spermatophyta</taxon>
        <taxon>Magnoliopsida</taxon>
        <taxon>eudicotyledons</taxon>
        <taxon>Gunneridae</taxon>
        <taxon>Pentapetalae</taxon>
        <taxon>rosids</taxon>
        <taxon>fabids</taxon>
        <taxon>Fabales</taxon>
        <taxon>Fabaceae</taxon>
        <taxon>Papilionoideae</taxon>
        <taxon>50 kb inversion clade</taxon>
        <taxon>NPAAA clade</taxon>
        <taxon>indigoferoid/millettioid clade</taxon>
        <taxon>Phaseoleae</taxon>
        <taxon>Mucuna</taxon>
    </lineage>
</organism>
<keyword evidence="2" id="KW-1185">Reference proteome</keyword>
<comment type="caution">
    <text evidence="1">The sequence shown here is derived from an EMBL/GenBank/DDBJ whole genome shotgun (WGS) entry which is preliminary data.</text>
</comment>
<accession>A0A371H342</accession>
<name>A0A371H342_MUCPR</name>
<dbReference type="Proteomes" id="UP000257109">
    <property type="component" value="Unassembled WGS sequence"/>
</dbReference>
<evidence type="ECO:0000313" key="1">
    <source>
        <dbReference type="EMBL" id="RDX97244.1"/>
    </source>
</evidence>
<evidence type="ECO:0000313" key="2">
    <source>
        <dbReference type="Proteomes" id="UP000257109"/>
    </source>
</evidence>
<evidence type="ECO:0008006" key="3">
    <source>
        <dbReference type="Google" id="ProtNLM"/>
    </source>
</evidence>